<keyword evidence="4" id="KW-1185">Reference proteome</keyword>
<protein>
    <submittedName>
        <fullName evidence="3">Head fiber protein</fullName>
    </submittedName>
</protein>
<gene>
    <name evidence="3" type="ORF">P9921_28100</name>
</gene>
<evidence type="ECO:0000313" key="3">
    <source>
        <dbReference type="EMBL" id="MDK5174268.1"/>
    </source>
</evidence>
<name>A0ABT7GL53_9GAMM</name>
<dbReference type="EMBL" id="JARTOI010000141">
    <property type="protein sequence ID" value="MDK5174268.1"/>
    <property type="molecule type" value="Genomic_DNA"/>
</dbReference>
<keyword evidence="2" id="KW-0945">Host-virus interaction</keyword>
<dbReference type="Gene3D" id="6.10.140.1630">
    <property type="match status" value="1"/>
</dbReference>
<comment type="subcellular location">
    <subcellularLocation>
        <location evidence="1">Virion</location>
    </subcellularLocation>
</comment>
<dbReference type="Pfam" id="PF11133">
    <property type="entry name" value="Phage_head_fibr"/>
    <property type="match status" value="1"/>
</dbReference>
<sequence length="73" mass="7247">MPKRVVGASGVPVEVATMDDVSGEAYVLPAATTSAIGGVKKMPAQADSTATDVAGLLADFNALLAKARTAGLM</sequence>
<evidence type="ECO:0000256" key="2">
    <source>
        <dbReference type="ARBA" id="ARBA00022581"/>
    </source>
</evidence>
<evidence type="ECO:0000313" key="4">
    <source>
        <dbReference type="Proteomes" id="UP001174748"/>
    </source>
</evidence>
<dbReference type="Proteomes" id="UP001174748">
    <property type="component" value="Unassembled WGS sequence"/>
</dbReference>
<proteinExistence type="predicted"/>
<comment type="caution">
    <text evidence="3">The sequence shown here is derived from an EMBL/GenBank/DDBJ whole genome shotgun (WGS) entry which is preliminary data.</text>
</comment>
<accession>A0ABT7GL53</accession>
<organism evidence="3 4">
    <name type="scientific">Serratia nevei</name>
    <dbReference type="NCBI Taxonomy" id="2703794"/>
    <lineage>
        <taxon>Bacteria</taxon>
        <taxon>Pseudomonadati</taxon>
        <taxon>Pseudomonadota</taxon>
        <taxon>Gammaproteobacteria</taxon>
        <taxon>Enterobacterales</taxon>
        <taxon>Yersiniaceae</taxon>
        <taxon>Serratia</taxon>
    </lineage>
</organism>
<dbReference type="RefSeq" id="WP_201621322.1">
    <property type="nucleotide sequence ID" value="NZ_JARTMB010000019.1"/>
</dbReference>
<reference evidence="3" key="1">
    <citation type="submission" date="2023-01" db="EMBL/GenBank/DDBJ databases">
        <title>Genomic dissection of endemic carbapenem resistance: metallo-beta-lactamase gene dissemination through clonal, plasmid and integron transfer pathways.</title>
        <authorList>
            <person name="Macesic N."/>
        </authorList>
    </citation>
    <scope>NUCLEOTIDE SEQUENCE</scope>
    <source>
        <strain evidence="3">CPO382</strain>
    </source>
</reference>
<dbReference type="InterPro" id="IPR022741">
    <property type="entry name" value="Phage_B103_Gp8"/>
</dbReference>
<evidence type="ECO:0000256" key="1">
    <source>
        <dbReference type="ARBA" id="ARBA00004328"/>
    </source>
</evidence>